<keyword evidence="2" id="KW-1185">Reference proteome</keyword>
<sequence length="161" mass="18336">MSRLYEEVRMPLAEGTTLLHPERALLRWEGIDGRADIGQICYLKRDTSRPQRSRRIFDVTSFSSERARVVRLLVAHLSGRMTLGAMRPKTVHGALRAVLDFVNWADRQGLHQVLCDEKATAEAVHGYFHEKREQVSLGNLKRNAVGLYQRNLLLKSVVDAT</sequence>
<accession>A0A158KWL6</accession>
<comment type="caution">
    <text evidence="1">The sequence shown here is derived from an EMBL/GenBank/DDBJ whole genome shotgun (WGS) entry which is preliminary data.</text>
</comment>
<evidence type="ECO:0008006" key="3">
    <source>
        <dbReference type="Google" id="ProtNLM"/>
    </source>
</evidence>
<protein>
    <recommendedName>
        <fullName evidence="3">Integrase</fullName>
    </recommendedName>
</protein>
<name>A0A158KWL6_9BURK</name>
<gene>
    <name evidence="1" type="ORF">AWB67_06771</name>
</gene>
<evidence type="ECO:0000313" key="2">
    <source>
        <dbReference type="Proteomes" id="UP000054925"/>
    </source>
</evidence>
<dbReference type="AlphaFoldDB" id="A0A158KWL6"/>
<evidence type="ECO:0000313" key="1">
    <source>
        <dbReference type="EMBL" id="SAL84791.1"/>
    </source>
</evidence>
<dbReference type="Proteomes" id="UP000054925">
    <property type="component" value="Unassembled WGS sequence"/>
</dbReference>
<proteinExistence type="predicted"/>
<dbReference type="RefSeq" id="WP_235025498.1">
    <property type="nucleotide sequence ID" value="NZ_FCOL02000138.1"/>
</dbReference>
<organism evidence="1 2">
    <name type="scientific">Caballeronia terrestris</name>
    <dbReference type="NCBI Taxonomy" id="1226301"/>
    <lineage>
        <taxon>Bacteria</taxon>
        <taxon>Pseudomonadati</taxon>
        <taxon>Pseudomonadota</taxon>
        <taxon>Betaproteobacteria</taxon>
        <taxon>Burkholderiales</taxon>
        <taxon>Burkholderiaceae</taxon>
        <taxon>Caballeronia</taxon>
    </lineage>
</organism>
<reference evidence="1" key="1">
    <citation type="submission" date="2016-01" db="EMBL/GenBank/DDBJ databases">
        <authorList>
            <person name="Peeters C."/>
        </authorList>
    </citation>
    <scope>NUCLEOTIDE SEQUENCE [LARGE SCALE GENOMIC DNA]</scope>
    <source>
        <strain evidence="1">LMG 22937</strain>
    </source>
</reference>
<dbReference type="EMBL" id="FCOL02000138">
    <property type="protein sequence ID" value="SAL84791.1"/>
    <property type="molecule type" value="Genomic_DNA"/>
</dbReference>